<comment type="subunit">
    <text evidence="2">Homodimer.</text>
</comment>
<accession>A0A6J7BK55</accession>
<dbReference type="SUPFAM" id="SSF52540">
    <property type="entry name" value="P-loop containing nucleoside triphosphate hydrolases"/>
    <property type="match status" value="1"/>
</dbReference>
<evidence type="ECO:0000256" key="8">
    <source>
        <dbReference type="ARBA" id="ARBA00023134"/>
    </source>
</evidence>
<proteinExistence type="inferred from homology"/>
<evidence type="ECO:0000256" key="3">
    <source>
        <dbReference type="ARBA" id="ARBA00022598"/>
    </source>
</evidence>
<evidence type="ECO:0000256" key="7">
    <source>
        <dbReference type="ARBA" id="ARBA00022842"/>
    </source>
</evidence>
<organism evidence="9">
    <name type="scientific">freshwater metagenome</name>
    <dbReference type="NCBI Taxonomy" id="449393"/>
    <lineage>
        <taxon>unclassified sequences</taxon>
        <taxon>metagenomes</taxon>
        <taxon>ecological metagenomes</taxon>
    </lineage>
</organism>
<name>A0A6J7BK55_9ZZZZ</name>
<keyword evidence="7" id="KW-0460">Magnesium</keyword>
<evidence type="ECO:0000256" key="2">
    <source>
        <dbReference type="ARBA" id="ARBA00011738"/>
    </source>
</evidence>
<keyword evidence="8" id="KW-0342">GTP-binding</keyword>
<dbReference type="InterPro" id="IPR001114">
    <property type="entry name" value="Adenylosuccinate_synthetase"/>
</dbReference>
<dbReference type="EMBL" id="CAFAZX010000105">
    <property type="protein sequence ID" value="CAB4845351.1"/>
    <property type="molecule type" value="Genomic_DNA"/>
</dbReference>
<keyword evidence="4" id="KW-0479">Metal-binding</keyword>
<dbReference type="PANTHER" id="PTHR11846:SF0">
    <property type="entry name" value="ADENYLOSUCCINATE SYNTHETASE"/>
    <property type="match status" value="1"/>
</dbReference>
<dbReference type="Gene3D" id="3.90.170.10">
    <property type="entry name" value="Adenylosuccinate Synthetase, subunit A, domain 3"/>
    <property type="match status" value="1"/>
</dbReference>
<dbReference type="Pfam" id="PF00709">
    <property type="entry name" value="Adenylsucc_synt"/>
    <property type="match status" value="1"/>
</dbReference>
<keyword evidence="3" id="KW-0436">Ligase</keyword>
<dbReference type="PANTHER" id="PTHR11846">
    <property type="entry name" value="ADENYLOSUCCINATE SYNTHETASE"/>
    <property type="match status" value="1"/>
</dbReference>
<dbReference type="GO" id="GO:0046872">
    <property type="term" value="F:metal ion binding"/>
    <property type="evidence" value="ECO:0007669"/>
    <property type="project" value="UniProtKB-KW"/>
</dbReference>
<dbReference type="GO" id="GO:0005737">
    <property type="term" value="C:cytoplasm"/>
    <property type="evidence" value="ECO:0007669"/>
    <property type="project" value="TreeGrafter"/>
</dbReference>
<dbReference type="InterPro" id="IPR042111">
    <property type="entry name" value="Adenylosuccinate_synth_dom3"/>
</dbReference>
<comment type="cofactor">
    <cofactor evidence="1">
        <name>Mg(2+)</name>
        <dbReference type="ChEBI" id="CHEBI:18420"/>
    </cofactor>
</comment>
<evidence type="ECO:0000256" key="4">
    <source>
        <dbReference type="ARBA" id="ARBA00022723"/>
    </source>
</evidence>
<dbReference type="SMART" id="SM00788">
    <property type="entry name" value="Adenylsucc_synt"/>
    <property type="match status" value="1"/>
</dbReference>
<keyword evidence="6" id="KW-0658">Purine biosynthesis</keyword>
<evidence type="ECO:0000256" key="1">
    <source>
        <dbReference type="ARBA" id="ARBA00001946"/>
    </source>
</evidence>
<dbReference type="GO" id="GO:0046040">
    <property type="term" value="P:IMP metabolic process"/>
    <property type="evidence" value="ECO:0007669"/>
    <property type="project" value="TreeGrafter"/>
</dbReference>
<dbReference type="FunFam" id="3.90.170.10:FF:000001">
    <property type="entry name" value="Adenylosuccinate synthetase"/>
    <property type="match status" value="1"/>
</dbReference>
<dbReference type="GO" id="GO:0044208">
    <property type="term" value="P:'de novo' AMP biosynthetic process"/>
    <property type="evidence" value="ECO:0007669"/>
    <property type="project" value="TreeGrafter"/>
</dbReference>
<evidence type="ECO:0000256" key="6">
    <source>
        <dbReference type="ARBA" id="ARBA00022755"/>
    </source>
</evidence>
<dbReference type="GO" id="GO:0005525">
    <property type="term" value="F:GTP binding"/>
    <property type="evidence" value="ECO:0007669"/>
    <property type="project" value="UniProtKB-KW"/>
</dbReference>
<reference evidence="9" key="1">
    <citation type="submission" date="2020-05" db="EMBL/GenBank/DDBJ databases">
        <authorList>
            <person name="Chiriac C."/>
            <person name="Salcher M."/>
            <person name="Ghai R."/>
            <person name="Kavagutti S V."/>
        </authorList>
    </citation>
    <scope>NUCLEOTIDE SEQUENCE</scope>
</reference>
<evidence type="ECO:0000256" key="5">
    <source>
        <dbReference type="ARBA" id="ARBA00022741"/>
    </source>
</evidence>
<dbReference type="AlphaFoldDB" id="A0A6J7BK55"/>
<dbReference type="HAMAP" id="MF_00011">
    <property type="entry name" value="Adenylosucc_synth"/>
    <property type="match status" value="1"/>
</dbReference>
<keyword evidence="5" id="KW-0547">Nucleotide-binding</keyword>
<dbReference type="GO" id="GO:0004019">
    <property type="term" value="F:adenylosuccinate synthase activity"/>
    <property type="evidence" value="ECO:0007669"/>
    <property type="project" value="InterPro"/>
</dbReference>
<sequence>MRTIGGEVGVTTGRPRRCGWYDAPIARYAVRVNGLTDFFLTKLDVLTGWEKIPVCVAYEIDGKRVEELPSSQSDFHHAIPIYEYLPGWKEDITGAKTLADLPKNAQDYVKFLENISGAPMSAIGVGPGRTQTIVVKDFV</sequence>
<gene>
    <name evidence="9" type="ORF">UFOPK3241_01338</name>
</gene>
<evidence type="ECO:0000313" key="9">
    <source>
        <dbReference type="EMBL" id="CAB4845351.1"/>
    </source>
</evidence>
<protein>
    <submittedName>
        <fullName evidence="9">Unannotated protein</fullName>
    </submittedName>
</protein>
<dbReference type="InterPro" id="IPR027417">
    <property type="entry name" value="P-loop_NTPase"/>
</dbReference>